<evidence type="ECO:0000313" key="4">
    <source>
        <dbReference type="Proteomes" id="UP000007383"/>
    </source>
</evidence>
<dbReference type="PATRIC" id="fig|889378.3.peg.2507"/>
<dbReference type="Gene3D" id="1.25.40.10">
    <property type="entry name" value="Tetratricopeptide repeat domain"/>
    <property type="match status" value="1"/>
</dbReference>
<dbReference type="InterPro" id="IPR025738">
    <property type="entry name" value="BatD"/>
</dbReference>
<accession>H9UM18</accession>
<evidence type="ECO:0000313" key="3">
    <source>
        <dbReference type="EMBL" id="AFG38561.1"/>
    </source>
</evidence>
<keyword evidence="4" id="KW-1185">Reference proteome</keyword>
<dbReference type="Proteomes" id="UP000007383">
    <property type="component" value="Chromosome"/>
</dbReference>
<feature type="signal peptide" evidence="2">
    <location>
        <begin position="1"/>
        <end position="29"/>
    </location>
</feature>
<dbReference type="PANTHER" id="PTHR40940">
    <property type="entry name" value="PROTEIN BATD-RELATED"/>
    <property type="match status" value="1"/>
</dbReference>
<keyword evidence="1" id="KW-0812">Transmembrane</keyword>
<dbReference type="HOGENOM" id="CLU_409880_0_0_12"/>
<sequence length="660" mass="70743">MGSTTAKRSAGAGLVAALLLILTGLPAVAQVQAPIQVSPSIIAEGDIFQLALEIPDVLPYQVERMPVELPSGLQLVESYVERMGDDARGSRFITRVRAQRSGFFELPALRVSAAGREMSSGAILIQVHPAGGGDVPVEGEWIISRPEPVAGETVLISLVLQTPNSPELPDQVQFSPPDWGDFQEVSGVGEITSTRYSTGILYSVPVLTYAATPTSSGEFTVPAATARVGSATVQVPAQSFTVRGAPSQIGESGAVGEFQYMLQVSPRQVFQGEVVEVQIRIEGQGNLPYLQLPSPRAENLLLTGSQETERVQPTQNGFMGTRTVTHRLSTRDVGRFQVDVPGFAWYSPEQGRVVSRAAESLSVEVLPVPLGSGDSRSARLGLMAQEKARQMHDIRSVPLSRVLVWLLPAAVALILRKLVSGRAGRAVFLGIASMTLLVSAPLPYADVDLSAGEQHFFAGEYAESRQFYVDVLQEHDYLAGVWYNAGLAAFRGGEPVQAVYLLREAVSRRPDEPVIREALGWVEAGLELIAQVPPPSAVSPPLLIAGAVVLLNLMGMLWLFYRVRRKGGVAVVFLTMGLLLLVTLGGALRGLRDADRPIGVLQQDAAGVSVYRIPVDGVDHWMQLPSGTAVRLLDISGGYYLVETGPGVQGWVLQDVILGL</sequence>
<feature type="transmembrane region" description="Helical" evidence="1">
    <location>
        <begin position="426"/>
        <end position="444"/>
    </location>
</feature>
<evidence type="ECO:0000256" key="2">
    <source>
        <dbReference type="SAM" id="SignalP"/>
    </source>
</evidence>
<reference evidence="4" key="1">
    <citation type="journal article" date="2013" name="Stand. Genomic Sci.">
        <title>Complete genome sequence of the halophilic bacterium Spirochaeta africana type strain (Z-7692(T)) from the alkaline Lake Magadi in the East African Rift.</title>
        <authorList>
            <person name="Liolos K."/>
            <person name="Abt B."/>
            <person name="Scheuner C."/>
            <person name="Teshima H."/>
            <person name="Held B."/>
            <person name="Lapidus A."/>
            <person name="Nolan M."/>
            <person name="Lucas S."/>
            <person name="Deshpande S."/>
            <person name="Cheng J.F."/>
            <person name="Tapia R."/>
            <person name="Goodwin L.A."/>
            <person name="Pitluck S."/>
            <person name="Pagani I."/>
            <person name="Ivanova N."/>
            <person name="Mavromatis K."/>
            <person name="Mikhailova N."/>
            <person name="Huntemann M."/>
            <person name="Pati A."/>
            <person name="Chen A."/>
            <person name="Palaniappan K."/>
            <person name="Land M."/>
            <person name="Rohde M."/>
            <person name="Tindall B.J."/>
            <person name="Detter J.C."/>
            <person name="Goker M."/>
            <person name="Bristow J."/>
            <person name="Eisen J.A."/>
            <person name="Markowitz V."/>
            <person name="Hugenholtz P."/>
            <person name="Woyke T."/>
            <person name="Klenk H.P."/>
            <person name="Kyrpides N.C."/>
        </authorList>
    </citation>
    <scope>NUCLEOTIDE SEQUENCE</scope>
    <source>
        <strain evidence="4">ATCC 700263 / DSM 8902 / Z-7692</strain>
    </source>
</reference>
<keyword evidence="1" id="KW-1133">Transmembrane helix</keyword>
<proteinExistence type="predicted"/>
<dbReference type="KEGG" id="sfc:Spiaf_2531"/>
<dbReference type="InterPro" id="IPR011990">
    <property type="entry name" value="TPR-like_helical_dom_sf"/>
</dbReference>
<keyword evidence="2" id="KW-0732">Signal</keyword>
<dbReference type="PANTHER" id="PTHR40940:SF2">
    <property type="entry name" value="BATD"/>
    <property type="match status" value="1"/>
</dbReference>
<dbReference type="EMBL" id="CP003282">
    <property type="protein sequence ID" value="AFG38561.1"/>
    <property type="molecule type" value="Genomic_DNA"/>
</dbReference>
<dbReference type="AlphaFoldDB" id="H9UM18"/>
<keyword evidence="1" id="KW-0472">Membrane</keyword>
<feature type="chain" id="PRO_5003623088" evidence="2">
    <location>
        <begin position="30"/>
        <end position="660"/>
    </location>
</feature>
<dbReference type="SUPFAM" id="SSF48452">
    <property type="entry name" value="TPR-like"/>
    <property type="match status" value="1"/>
</dbReference>
<evidence type="ECO:0000256" key="1">
    <source>
        <dbReference type="SAM" id="Phobius"/>
    </source>
</evidence>
<dbReference type="OrthoDB" id="349889at2"/>
<dbReference type="eggNOG" id="ENOG50346MI">
    <property type="taxonomic scope" value="Bacteria"/>
</dbReference>
<gene>
    <name evidence="3" type="ordered locus">Spiaf_2531</name>
</gene>
<feature type="transmembrane region" description="Helical" evidence="1">
    <location>
        <begin position="568"/>
        <end position="588"/>
    </location>
</feature>
<organism evidence="3 4">
    <name type="scientific">Spirochaeta africana (strain ATCC 700263 / DSM 8902 / Z-7692)</name>
    <dbReference type="NCBI Taxonomy" id="889378"/>
    <lineage>
        <taxon>Bacteria</taxon>
        <taxon>Pseudomonadati</taxon>
        <taxon>Spirochaetota</taxon>
        <taxon>Spirochaetia</taxon>
        <taxon>Spirochaetales</taxon>
        <taxon>Spirochaetaceae</taxon>
        <taxon>Spirochaeta</taxon>
    </lineage>
</organism>
<dbReference type="STRING" id="889378.Spiaf_2531"/>
<feature type="transmembrane region" description="Helical" evidence="1">
    <location>
        <begin position="542"/>
        <end position="561"/>
    </location>
</feature>
<feature type="transmembrane region" description="Helical" evidence="1">
    <location>
        <begin position="402"/>
        <end position="419"/>
    </location>
</feature>
<protein>
    <submittedName>
        <fullName evidence="3">Uncharacterized protein</fullName>
    </submittedName>
</protein>
<name>H9UM18_SPIAZ</name>
<dbReference type="RefSeq" id="WP_014456543.1">
    <property type="nucleotide sequence ID" value="NC_017098.1"/>
</dbReference>